<evidence type="ECO:0000256" key="9">
    <source>
        <dbReference type="SAM" id="MobiDB-lite"/>
    </source>
</evidence>
<feature type="region of interest" description="Disordered" evidence="9">
    <location>
        <begin position="53"/>
        <end position="79"/>
    </location>
</feature>
<feature type="domain" description="RING-type" evidence="10">
    <location>
        <begin position="129"/>
        <end position="356"/>
    </location>
</feature>
<organism evidence="11 12">
    <name type="scientific">Plenodomus tracheiphilus IPT5</name>
    <dbReference type="NCBI Taxonomy" id="1408161"/>
    <lineage>
        <taxon>Eukaryota</taxon>
        <taxon>Fungi</taxon>
        <taxon>Dikarya</taxon>
        <taxon>Ascomycota</taxon>
        <taxon>Pezizomycotina</taxon>
        <taxon>Dothideomycetes</taxon>
        <taxon>Pleosporomycetidae</taxon>
        <taxon>Pleosporales</taxon>
        <taxon>Pleosporineae</taxon>
        <taxon>Leptosphaeriaceae</taxon>
        <taxon>Plenodomus</taxon>
    </lineage>
</organism>
<reference evidence="11" key="1">
    <citation type="submission" date="2020-01" db="EMBL/GenBank/DDBJ databases">
        <authorList>
            <consortium name="DOE Joint Genome Institute"/>
            <person name="Haridas S."/>
            <person name="Albert R."/>
            <person name="Binder M."/>
            <person name="Bloem J."/>
            <person name="Labutti K."/>
            <person name="Salamov A."/>
            <person name="Andreopoulos B."/>
            <person name="Baker S.E."/>
            <person name="Barry K."/>
            <person name="Bills G."/>
            <person name="Bluhm B.H."/>
            <person name="Cannon C."/>
            <person name="Castanera R."/>
            <person name="Culley D.E."/>
            <person name="Daum C."/>
            <person name="Ezra D."/>
            <person name="Gonzalez J.B."/>
            <person name="Henrissat B."/>
            <person name="Kuo A."/>
            <person name="Liang C."/>
            <person name="Lipzen A."/>
            <person name="Lutzoni F."/>
            <person name="Magnuson J."/>
            <person name="Mondo S."/>
            <person name="Nolan M."/>
            <person name="Ohm R."/>
            <person name="Pangilinan J."/>
            <person name="Park H.-J."/>
            <person name="Ramirez L."/>
            <person name="Alfaro M."/>
            <person name="Sun H."/>
            <person name="Tritt A."/>
            <person name="Yoshinaga Y."/>
            <person name="Zwiers L.-H."/>
            <person name="Turgeon B.G."/>
            <person name="Goodwin S.B."/>
            <person name="Spatafora J.W."/>
            <person name="Crous P.W."/>
            <person name="Grigoriev I.V."/>
        </authorList>
    </citation>
    <scope>NUCLEOTIDE SEQUENCE</scope>
    <source>
        <strain evidence="11">IPT5</strain>
    </source>
</reference>
<dbReference type="CDD" id="cd20336">
    <property type="entry name" value="Rcat_RBR"/>
    <property type="match status" value="1"/>
</dbReference>
<dbReference type="EMBL" id="MU006308">
    <property type="protein sequence ID" value="KAF2850098.1"/>
    <property type="molecule type" value="Genomic_DNA"/>
</dbReference>
<dbReference type="Proteomes" id="UP000799423">
    <property type="component" value="Unassembled WGS sequence"/>
</dbReference>
<evidence type="ECO:0000259" key="10">
    <source>
        <dbReference type="PROSITE" id="PS51873"/>
    </source>
</evidence>
<keyword evidence="12" id="KW-1185">Reference proteome</keyword>
<evidence type="ECO:0000256" key="2">
    <source>
        <dbReference type="ARBA" id="ARBA00012251"/>
    </source>
</evidence>
<evidence type="ECO:0000256" key="4">
    <source>
        <dbReference type="ARBA" id="ARBA00022723"/>
    </source>
</evidence>
<keyword evidence="6" id="KW-0863">Zinc-finger</keyword>
<keyword evidence="3" id="KW-0808">Transferase</keyword>
<dbReference type="GO" id="GO:0008270">
    <property type="term" value="F:zinc ion binding"/>
    <property type="evidence" value="ECO:0007669"/>
    <property type="project" value="UniProtKB-KW"/>
</dbReference>
<dbReference type="GO" id="GO:0016567">
    <property type="term" value="P:protein ubiquitination"/>
    <property type="evidence" value="ECO:0007669"/>
    <property type="project" value="InterPro"/>
</dbReference>
<dbReference type="Pfam" id="PF01485">
    <property type="entry name" value="IBR"/>
    <property type="match status" value="1"/>
</dbReference>
<dbReference type="InterPro" id="IPR044066">
    <property type="entry name" value="TRIAD_supradom"/>
</dbReference>
<dbReference type="PANTHER" id="PTHR11685">
    <property type="entry name" value="RBR FAMILY RING FINGER AND IBR DOMAIN-CONTAINING"/>
    <property type="match status" value="1"/>
</dbReference>
<dbReference type="InterPro" id="IPR031127">
    <property type="entry name" value="E3_UB_ligase_RBR"/>
</dbReference>
<evidence type="ECO:0000313" key="11">
    <source>
        <dbReference type="EMBL" id="KAF2850098.1"/>
    </source>
</evidence>
<dbReference type="OrthoDB" id="10009520at2759"/>
<evidence type="ECO:0000256" key="3">
    <source>
        <dbReference type="ARBA" id="ARBA00022679"/>
    </source>
</evidence>
<comment type="catalytic activity">
    <reaction evidence="1">
        <text>[E2 ubiquitin-conjugating enzyme]-S-ubiquitinyl-L-cysteine + [acceptor protein]-L-lysine = [E2 ubiquitin-conjugating enzyme]-L-cysteine + [acceptor protein]-N(6)-ubiquitinyl-L-lysine.</text>
        <dbReference type="EC" id="2.3.2.31"/>
    </reaction>
</comment>
<keyword evidence="4" id="KW-0479">Metal-binding</keyword>
<keyword evidence="7" id="KW-0833">Ubl conjugation pathway</keyword>
<gene>
    <name evidence="11" type="ORF">T440DRAFT_468792</name>
</gene>
<evidence type="ECO:0000313" key="12">
    <source>
        <dbReference type="Proteomes" id="UP000799423"/>
    </source>
</evidence>
<dbReference type="CDD" id="cd20335">
    <property type="entry name" value="BRcat_RBR"/>
    <property type="match status" value="1"/>
</dbReference>
<evidence type="ECO:0000256" key="8">
    <source>
        <dbReference type="ARBA" id="ARBA00022833"/>
    </source>
</evidence>
<dbReference type="GO" id="GO:0061630">
    <property type="term" value="F:ubiquitin protein ligase activity"/>
    <property type="evidence" value="ECO:0007669"/>
    <property type="project" value="UniProtKB-EC"/>
</dbReference>
<dbReference type="EC" id="2.3.2.31" evidence="2"/>
<name>A0A6A7B739_9PLEO</name>
<dbReference type="Gene3D" id="1.20.120.1750">
    <property type="match status" value="1"/>
</dbReference>
<dbReference type="SUPFAM" id="SSF57850">
    <property type="entry name" value="RING/U-box"/>
    <property type="match status" value="1"/>
</dbReference>
<protein>
    <recommendedName>
        <fullName evidence="2">RBR-type E3 ubiquitin transferase</fullName>
        <ecNumber evidence="2">2.3.2.31</ecNumber>
    </recommendedName>
</protein>
<evidence type="ECO:0000256" key="5">
    <source>
        <dbReference type="ARBA" id="ARBA00022737"/>
    </source>
</evidence>
<sequence>MGSKVSKAVRPHREAAASPAATASEGGNETGSFDDPAARLPVKLARDDIYTTIRTTTATPHRRNSAPATPTPSATSTSIDPSLEAATMSELRTYYWNSRATELATMAPLPPSQPPRSYTSNLQTPAEPPPVQCLACCKSLPKETDADYAKEVTKPCSNCNNAYCVACVRDMFVKACTDTSCMPPRCCKQIHLHQARRYLSAEEVTTFKLKYEEWSTRSPLYCPAPTCSTFIPERLLPTRVRVKGKRVDSGVGTPTSLIFPCQVCATDICLDCRQMAHPGSMCAIAEFGIDAETSALLKSWGYKKCPKCGHGLKRMYGCNQMQCRCSAQFCWVCLGGEDECDGGCYDEEDEDCDDEEDHASEAESPTVEGSHSNNDDVDLDAQSSATDSHDAQGSLPAAINNTVSAELPDILLSTNQNDDPVIEASVKSTDTAQPAIRARNLDGGSHRYWEEQDLNFGDEPSGYNQDRSWNCDHTFTTHEINLETALSNDSSTAEMECTKCWHPIHPGIIAPVASKQSQRTPTVIPRRHDASGHPIRRAIRRLTRWDLGARGALLHERTAETSTASPLLLSQSVPAREPSPMEDVQFTGQVLDTYGNIVSKTASELPRRASLDNSSSTGKEPGISGIFASSPLTFSLAFECRDCGLLVCQECRDACLLSAKKMEEEVETEIHTIQSVEDIMDSDGSSDCGF</sequence>
<evidence type="ECO:0000256" key="6">
    <source>
        <dbReference type="ARBA" id="ARBA00022771"/>
    </source>
</evidence>
<evidence type="ECO:0000256" key="1">
    <source>
        <dbReference type="ARBA" id="ARBA00001798"/>
    </source>
</evidence>
<dbReference type="PROSITE" id="PS51873">
    <property type="entry name" value="TRIAD"/>
    <property type="match status" value="1"/>
</dbReference>
<evidence type="ECO:0000256" key="7">
    <source>
        <dbReference type="ARBA" id="ARBA00022786"/>
    </source>
</evidence>
<keyword evidence="8" id="KW-0862">Zinc</keyword>
<dbReference type="InterPro" id="IPR002867">
    <property type="entry name" value="IBR_dom"/>
</dbReference>
<dbReference type="AlphaFoldDB" id="A0A6A7B739"/>
<feature type="region of interest" description="Disordered" evidence="9">
    <location>
        <begin position="1"/>
        <end position="40"/>
    </location>
</feature>
<keyword evidence="5" id="KW-0677">Repeat</keyword>
<feature type="compositionally biased region" description="Low complexity" evidence="9">
    <location>
        <begin position="53"/>
        <end position="78"/>
    </location>
</feature>
<feature type="region of interest" description="Disordered" evidence="9">
    <location>
        <begin position="351"/>
        <end position="394"/>
    </location>
</feature>
<proteinExistence type="predicted"/>
<accession>A0A6A7B739</accession>